<name>S0PA23_9ENTE</name>
<dbReference type="OrthoDB" id="5522265at2"/>
<dbReference type="InterPro" id="IPR029063">
    <property type="entry name" value="SAM-dependent_MTases_sf"/>
</dbReference>
<evidence type="ECO:0000256" key="2">
    <source>
        <dbReference type="PIRSR" id="PIRSR018249-2"/>
    </source>
</evidence>
<feature type="domain" description="Methyltransferase type 11" evidence="3">
    <location>
        <begin position="96"/>
        <end position="181"/>
    </location>
</feature>
<dbReference type="Pfam" id="PF08241">
    <property type="entry name" value="Methyltransf_11"/>
    <property type="match status" value="1"/>
</dbReference>
<gene>
    <name evidence="5" type="ORF">I573_00181</name>
</gene>
<dbReference type="InterPro" id="IPR013216">
    <property type="entry name" value="Methyltransf_11"/>
</dbReference>
<feature type="binding site" evidence="2">
    <location>
        <position position="79"/>
    </location>
    <ligand>
        <name>S-adenosyl-L-methionine</name>
        <dbReference type="ChEBI" id="CHEBI:59789"/>
    </ligand>
</feature>
<feature type="binding site" evidence="1">
    <location>
        <position position="21"/>
    </location>
    <ligand>
        <name>Zn(2+)</name>
        <dbReference type="ChEBI" id="CHEBI:29105"/>
    </ligand>
</feature>
<dbReference type="Gene3D" id="3.40.50.150">
    <property type="entry name" value="Vaccinia Virus protein VP39"/>
    <property type="match status" value="1"/>
</dbReference>
<dbReference type="InterPro" id="IPR016718">
    <property type="entry name" value="rRNA_m1G-MeTrfase_A_prd"/>
</dbReference>
<evidence type="ECO:0000313" key="6">
    <source>
        <dbReference type="Proteomes" id="UP000015961"/>
    </source>
</evidence>
<dbReference type="RefSeq" id="WP_016184673.1">
    <property type="nucleotide sequence ID" value="NZ_ASWO01000001.1"/>
</dbReference>
<evidence type="ECO:0000313" key="5">
    <source>
        <dbReference type="EMBL" id="EOT87125.1"/>
    </source>
</evidence>
<feature type="binding site" evidence="2">
    <location>
        <begin position="102"/>
        <end position="103"/>
    </location>
    <ligand>
        <name>S-adenosyl-L-methionine</name>
        <dbReference type="ChEBI" id="CHEBI:59789"/>
    </ligand>
</feature>
<dbReference type="Proteomes" id="UP000015961">
    <property type="component" value="Unassembled WGS sequence"/>
</dbReference>
<dbReference type="GO" id="GO:0008757">
    <property type="term" value="F:S-adenosylmethionine-dependent methyltransferase activity"/>
    <property type="evidence" value="ECO:0007669"/>
    <property type="project" value="InterPro"/>
</dbReference>
<keyword evidence="1" id="KW-0862">Zinc</keyword>
<dbReference type="GO" id="GO:0046872">
    <property type="term" value="F:metal ion binding"/>
    <property type="evidence" value="ECO:0007669"/>
    <property type="project" value="UniProtKB-KW"/>
</dbReference>
<evidence type="ECO:0000259" key="3">
    <source>
        <dbReference type="Pfam" id="PF08241"/>
    </source>
</evidence>
<sequence>MLKKIDRAKLFLQQEATRFRCPLCHETMATSESGVVCGNGHRFDVSKKGTIHFLTKPIASDYDQHLFEARGRMIESGMYLPLVELMAQKIDPSCVLDIGCGEGSFLAQLTQQANIKVGVGFDIAKEGVYLATNQATDSFWCTADLTNLPFADHSFTTLLNIFSPSNYQEFDRVLQPGGQLIKVVPGPLYLNELRKAFYPDDEKKQHYSNERVVEKFEQAFEQVEKHHLTYVFDIPTARQFDILEMSPLEWGASEERKKALQHAPLTKVTIDLEILIGKKSK</sequence>
<comment type="caution">
    <text evidence="5">The sequence shown here is derived from an EMBL/GenBank/DDBJ whole genome shotgun (WGS) entry which is preliminary data.</text>
</comment>
<feature type="domain" description="23S rRNA (guanine(745)-N(1))-methyltransferase N-terminal" evidence="4">
    <location>
        <begin position="19"/>
        <end position="54"/>
    </location>
</feature>
<dbReference type="SUPFAM" id="SSF53335">
    <property type="entry name" value="S-adenosyl-L-methionine-dependent methyltransferases"/>
    <property type="match status" value="1"/>
</dbReference>
<keyword evidence="2" id="KW-0949">S-adenosyl-L-methionine</keyword>
<dbReference type="STRING" id="1140003.OMY_00182"/>
<reference evidence="5 6" key="1">
    <citation type="submission" date="2013-03" db="EMBL/GenBank/DDBJ databases">
        <title>The Genome Sequence of Enterococcus sulfureus ATCC_49903 (PacBio/Illumina hybrid assembly).</title>
        <authorList>
            <consortium name="The Broad Institute Genomics Platform"/>
            <consortium name="The Broad Institute Genome Sequencing Center for Infectious Disease"/>
            <person name="Earl A."/>
            <person name="Russ C."/>
            <person name="Gilmore M."/>
            <person name="Surin D."/>
            <person name="Walker B."/>
            <person name="Young S."/>
            <person name="Zeng Q."/>
            <person name="Gargeya S."/>
            <person name="Fitzgerald M."/>
            <person name="Haas B."/>
            <person name="Abouelleil A."/>
            <person name="Allen A.W."/>
            <person name="Alvarado L."/>
            <person name="Arachchi H.M."/>
            <person name="Berlin A.M."/>
            <person name="Chapman S.B."/>
            <person name="Gainer-Dewar J."/>
            <person name="Goldberg J."/>
            <person name="Griggs A."/>
            <person name="Gujja S."/>
            <person name="Hansen M."/>
            <person name="Howarth C."/>
            <person name="Imamovic A."/>
            <person name="Ireland A."/>
            <person name="Larimer J."/>
            <person name="McCowan C."/>
            <person name="Murphy C."/>
            <person name="Pearson M."/>
            <person name="Poon T.W."/>
            <person name="Priest M."/>
            <person name="Roberts A."/>
            <person name="Saif S."/>
            <person name="Shea T."/>
            <person name="Sisk P."/>
            <person name="Sykes S."/>
            <person name="Wortman J."/>
            <person name="Nusbaum C."/>
            <person name="Birren B."/>
        </authorList>
    </citation>
    <scope>NUCLEOTIDE SEQUENCE [LARGE SCALE GENOMIC DNA]</scope>
    <source>
        <strain evidence="5 6">ATCC 49903</strain>
    </source>
</reference>
<dbReference type="PATRIC" id="fig|1140003.3.peg.179"/>
<protein>
    <submittedName>
        <fullName evidence="5">Uncharacterized protein</fullName>
    </submittedName>
</protein>
<keyword evidence="6" id="KW-1185">Reference proteome</keyword>
<dbReference type="PANTHER" id="PTHR43460:SF1">
    <property type="entry name" value="METHYLTRANSFERASE TYPE 11 DOMAIN-CONTAINING PROTEIN"/>
    <property type="match status" value="1"/>
</dbReference>
<accession>S0PA23</accession>
<feature type="binding site" evidence="1">
    <location>
        <position position="37"/>
    </location>
    <ligand>
        <name>Zn(2+)</name>
        <dbReference type="ChEBI" id="CHEBI:29105"/>
    </ligand>
</feature>
<keyword evidence="1" id="KW-0479">Metal-binding</keyword>
<dbReference type="eggNOG" id="COG2226">
    <property type="taxonomic scope" value="Bacteria"/>
</dbReference>
<dbReference type="InterPro" id="IPR048647">
    <property type="entry name" value="RlmA_N"/>
</dbReference>
<feature type="binding site" evidence="1">
    <location>
        <position position="41"/>
    </location>
    <ligand>
        <name>Zn(2+)</name>
        <dbReference type="ChEBI" id="CHEBI:29105"/>
    </ligand>
</feature>
<dbReference type="AlphaFoldDB" id="S0PA23"/>
<evidence type="ECO:0000256" key="1">
    <source>
        <dbReference type="PIRSR" id="PIRSR018249-1"/>
    </source>
</evidence>
<evidence type="ECO:0000259" key="4">
    <source>
        <dbReference type="Pfam" id="PF21302"/>
    </source>
</evidence>
<dbReference type="InterPro" id="IPR052939">
    <property type="entry name" value="23S_rRNA_MeTrnsfrase_RlmA"/>
</dbReference>
<organism evidence="5 6">
    <name type="scientific">Enterococcus sulfureus ATCC 49903</name>
    <dbReference type="NCBI Taxonomy" id="1140003"/>
    <lineage>
        <taxon>Bacteria</taxon>
        <taxon>Bacillati</taxon>
        <taxon>Bacillota</taxon>
        <taxon>Bacilli</taxon>
        <taxon>Lactobacillales</taxon>
        <taxon>Enterococcaceae</taxon>
        <taxon>Enterococcus</taxon>
    </lineage>
</organism>
<dbReference type="PANTHER" id="PTHR43460">
    <property type="entry name" value="METHYLTRANSFERASE"/>
    <property type="match status" value="1"/>
</dbReference>
<dbReference type="PIRSF" id="PIRSF018249">
    <property type="entry name" value="MyrA_prd"/>
    <property type="match status" value="1"/>
</dbReference>
<proteinExistence type="predicted"/>
<feature type="binding site" evidence="1">
    <location>
        <position position="24"/>
    </location>
    <ligand>
        <name>Zn(2+)</name>
        <dbReference type="ChEBI" id="CHEBI:29105"/>
    </ligand>
</feature>
<feature type="binding site" evidence="2">
    <location>
        <position position="189"/>
    </location>
    <ligand>
        <name>S-adenosyl-L-methionine</name>
        <dbReference type="ChEBI" id="CHEBI:59789"/>
    </ligand>
</feature>
<dbReference type="Pfam" id="PF21302">
    <property type="entry name" value="Zn_ribbon_RlmA"/>
    <property type="match status" value="1"/>
</dbReference>
<dbReference type="EMBL" id="ASWO01000001">
    <property type="protein sequence ID" value="EOT87125.1"/>
    <property type="molecule type" value="Genomic_DNA"/>
</dbReference>